<dbReference type="Proteomes" id="UP000030711">
    <property type="component" value="Unassembled WGS sequence"/>
</dbReference>
<feature type="domain" description="Glycoside hydrolase 35 catalytic" evidence="5">
    <location>
        <begin position="50"/>
        <end position="142"/>
    </location>
</feature>
<keyword evidence="4" id="KW-0732">Signal</keyword>
<dbReference type="Pfam" id="PF01301">
    <property type="entry name" value="Glyco_hydro_35"/>
    <property type="match status" value="1"/>
</dbReference>
<dbReference type="EC" id="3.2.1.23" evidence="3"/>
<dbReference type="GO" id="GO:0004565">
    <property type="term" value="F:beta-galactosidase activity"/>
    <property type="evidence" value="ECO:0007669"/>
    <property type="project" value="UniProtKB-EC"/>
</dbReference>
<evidence type="ECO:0000313" key="7">
    <source>
        <dbReference type="Proteomes" id="UP000030711"/>
    </source>
</evidence>
<feature type="chain" id="PRO_5041935631" description="beta-galactosidase" evidence="4">
    <location>
        <begin position="24"/>
        <end position="149"/>
    </location>
</feature>
<gene>
    <name evidence="6" type="ORF">EUGRSUZ_L02927</name>
</gene>
<evidence type="ECO:0000256" key="3">
    <source>
        <dbReference type="ARBA" id="ARBA00012756"/>
    </source>
</evidence>
<dbReference type="SUPFAM" id="SSF51445">
    <property type="entry name" value="(Trans)glycosidases"/>
    <property type="match status" value="1"/>
</dbReference>
<evidence type="ECO:0000256" key="2">
    <source>
        <dbReference type="ARBA" id="ARBA00009809"/>
    </source>
</evidence>
<comment type="catalytic activity">
    <reaction evidence="1">
        <text>Hydrolysis of terminal non-reducing beta-D-galactose residues in beta-D-galactosides.</text>
        <dbReference type="EC" id="3.2.1.23"/>
    </reaction>
</comment>
<dbReference type="InterPro" id="IPR001944">
    <property type="entry name" value="Glycoside_Hdrlase_35"/>
</dbReference>
<sequence>MAERRRNSLPFLLLLAIVHFAAAAAAAASASAGSASFFEPFNVSYDHRALIIDGKRRMLNSAGIHYPRATPEMWPDLIAKSKEGGADVVQTYAFWSGHEPVRGQYYFEGSYDIVKFVKLVGSSGMYLHLRIGPYVCAEWNFGSHLLSDY</sequence>
<dbReference type="EMBL" id="MU849837">
    <property type="protein sequence ID" value="KAK2631425.1"/>
    <property type="molecule type" value="Genomic_DNA"/>
</dbReference>
<dbReference type="InterPro" id="IPR017853">
    <property type="entry name" value="GH"/>
</dbReference>
<dbReference type="AlphaFoldDB" id="A0AAD9WIK3"/>
<dbReference type="PANTHER" id="PTHR23421">
    <property type="entry name" value="BETA-GALACTOSIDASE RELATED"/>
    <property type="match status" value="1"/>
</dbReference>
<evidence type="ECO:0000256" key="4">
    <source>
        <dbReference type="SAM" id="SignalP"/>
    </source>
</evidence>
<proteinExistence type="inferred from homology"/>
<dbReference type="InterPro" id="IPR031330">
    <property type="entry name" value="Gly_Hdrlase_35_cat"/>
</dbReference>
<dbReference type="PRINTS" id="PR00742">
    <property type="entry name" value="GLHYDRLASE35"/>
</dbReference>
<keyword evidence="7" id="KW-1185">Reference proteome</keyword>
<feature type="signal peptide" evidence="4">
    <location>
        <begin position="1"/>
        <end position="23"/>
    </location>
</feature>
<comment type="caution">
    <text evidence="6">The sequence shown here is derived from an EMBL/GenBank/DDBJ whole genome shotgun (WGS) entry which is preliminary data.</text>
</comment>
<dbReference type="Gene3D" id="3.20.20.80">
    <property type="entry name" value="Glycosidases"/>
    <property type="match status" value="1"/>
</dbReference>
<organism evidence="6 7">
    <name type="scientific">Eucalyptus grandis</name>
    <name type="common">Flooded gum</name>
    <dbReference type="NCBI Taxonomy" id="71139"/>
    <lineage>
        <taxon>Eukaryota</taxon>
        <taxon>Viridiplantae</taxon>
        <taxon>Streptophyta</taxon>
        <taxon>Embryophyta</taxon>
        <taxon>Tracheophyta</taxon>
        <taxon>Spermatophyta</taxon>
        <taxon>Magnoliopsida</taxon>
        <taxon>eudicotyledons</taxon>
        <taxon>Gunneridae</taxon>
        <taxon>Pentapetalae</taxon>
        <taxon>rosids</taxon>
        <taxon>malvids</taxon>
        <taxon>Myrtales</taxon>
        <taxon>Myrtaceae</taxon>
        <taxon>Myrtoideae</taxon>
        <taxon>Eucalypteae</taxon>
        <taxon>Eucalyptus</taxon>
    </lineage>
</organism>
<reference evidence="6 7" key="1">
    <citation type="journal article" date="2014" name="Nature">
        <title>The genome of Eucalyptus grandis.</title>
        <authorList>
            <person name="Myburg A.A."/>
            <person name="Grattapaglia D."/>
            <person name="Tuskan G.A."/>
            <person name="Hellsten U."/>
            <person name="Hayes R.D."/>
            <person name="Grimwood J."/>
            <person name="Jenkins J."/>
            <person name="Lindquist E."/>
            <person name="Tice H."/>
            <person name="Bauer D."/>
            <person name="Goodstein D.M."/>
            <person name="Dubchak I."/>
            <person name="Poliakov A."/>
            <person name="Mizrachi E."/>
            <person name="Kullan A.R."/>
            <person name="Hussey S.G."/>
            <person name="Pinard D."/>
            <person name="van der Merwe K."/>
            <person name="Singh P."/>
            <person name="van Jaarsveld I."/>
            <person name="Silva-Junior O.B."/>
            <person name="Togawa R.C."/>
            <person name="Pappas M.R."/>
            <person name="Faria D.A."/>
            <person name="Sansaloni C.P."/>
            <person name="Petroli C.D."/>
            <person name="Yang X."/>
            <person name="Ranjan P."/>
            <person name="Tschaplinski T.J."/>
            <person name="Ye C.Y."/>
            <person name="Li T."/>
            <person name="Sterck L."/>
            <person name="Vanneste K."/>
            <person name="Murat F."/>
            <person name="Soler M."/>
            <person name="Clemente H.S."/>
            <person name="Saidi N."/>
            <person name="Cassan-Wang H."/>
            <person name="Dunand C."/>
            <person name="Hefer C.A."/>
            <person name="Bornberg-Bauer E."/>
            <person name="Kersting A.R."/>
            <person name="Vining K."/>
            <person name="Amarasinghe V."/>
            <person name="Ranik M."/>
            <person name="Naithani S."/>
            <person name="Elser J."/>
            <person name="Boyd A.E."/>
            <person name="Liston A."/>
            <person name="Spatafora J.W."/>
            <person name="Dharmwardhana P."/>
            <person name="Raja R."/>
            <person name="Sullivan C."/>
            <person name="Romanel E."/>
            <person name="Alves-Ferreira M."/>
            <person name="Kulheim C."/>
            <person name="Foley W."/>
            <person name="Carocha V."/>
            <person name="Paiva J."/>
            <person name="Kudrna D."/>
            <person name="Brommonschenkel S.H."/>
            <person name="Pasquali G."/>
            <person name="Byrne M."/>
            <person name="Rigault P."/>
            <person name="Tibbits J."/>
            <person name="Spokevicius A."/>
            <person name="Jones R.C."/>
            <person name="Steane D.A."/>
            <person name="Vaillancourt R.E."/>
            <person name="Potts B.M."/>
            <person name="Joubert F."/>
            <person name="Barry K."/>
            <person name="Pappas G.J."/>
            <person name="Strauss S.H."/>
            <person name="Jaiswal P."/>
            <person name="Grima-Pettenati J."/>
            <person name="Salse J."/>
            <person name="Van de Peer Y."/>
            <person name="Rokhsar D.S."/>
            <person name="Schmutz J."/>
        </authorList>
    </citation>
    <scope>NUCLEOTIDE SEQUENCE [LARGE SCALE GENOMIC DNA]</scope>
    <source>
        <strain evidence="7">cv. BRASUZ1</strain>
        <tissue evidence="6">Leaf extractions</tissue>
    </source>
</reference>
<protein>
    <recommendedName>
        <fullName evidence="3">beta-galactosidase</fullName>
        <ecNumber evidence="3">3.2.1.23</ecNumber>
    </recommendedName>
</protein>
<evidence type="ECO:0000256" key="1">
    <source>
        <dbReference type="ARBA" id="ARBA00001412"/>
    </source>
</evidence>
<comment type="similarity">
    <text evidence="2">Belongs to the glycosyl hydrolase 35 family.</text>
</comment>
<dbReference type="GO" id="GO:0005975">
    <property type="term" value="P:carbohydrate metabolic process"/>
    <property type="evidence" value="ECO:0007669"/>
    <property type="project" value="InterPro"/>
</dbReference>
<accession>A0AAD9WIK3</accession>
<name>A0AAD9WIK3_EUCGR</name>
<evidence type="ECO:0000313" key="6">
    <source>
        <dbReference type="EMBL" id="KAK2631425.1"/>
    </source>
</evidence>
<evidence type="ECO:0000259" key="5">
    <source>
        <dbReference type="Pfam" id="PF01301"/>
    </source>
</evidence>